<dbReference type="SFLD" id="SFLDS00003">
    <property type="entry name" value="Haloacid_Dehalogenase"/>
    <property type="match status" value="1"/>
</dbReference>
<dbReference type="InterPro" id="IPR023214">
    <property type="entry name" value="HAD_sf"/>
</dbReference>
<dbReference type="Gene3D" id="2.70.150.10">
    <property type="entry name" value="Calcium-transporting ATPase, cytoplasmic transduction domain A"/>
    <property type="match status" value="1"/>
</dbReference>
<dbReference type="Pfam" id="PF00702">
    <property type="entry name" value="Hydrolase"/>
    <property type="match status" value="1"/>
</dbReference>
<keyword evidence="9 10" id="KW-0472">Membrane</keyword>
<evidence type="ECO:0000256" key="1">
    <source>
        <dbReference type="ARBA" id="ARBA00004127"/>
    </source>
</evidence>
<feature type="domain" description="Heavy metal binding" evidence="13">
    <location>
        <begin position="7"/>
        <end position="32"/>
    </location>
</feature>
<dbReference type="SUPFAM" id="SSF56784">
    <property type="entry name" value="HAD-like"/>
    <property type="match status" value="1"/>
</dbReference>
<dbReference type="GO" id="GO:0005507">
    <property type="term" value="F:copper ion binding"/>
    <property type="evidence" value="ECO:0007669"/>
    <property type="project" value="TreeGrafter"/>
</dbReference>
<dbReference type="SFLD" id="SFLDG00002">
    <property type="entry name" value="C1.7:_P-type_atpase_like"/>
    <property type="match status" value="1"/>
</dbReference>
<dbReference type="InterPro" id="IPR045800">
    <property type="entry name" value="HMBD"/>
</dbReference>
<dbReference type="InterPro" id="IPR018303">
    <property type="entry name" value="ATPase_P-typ_P_site"/>
</dbReference>
<dbReference type="Proteomes" id="UP000254737">
    <property type="component" value="Unassembled WGS sequence"/>
</dbReference>
<protein>
    <submittedName>
        <fullName evidence="14">Copper-exporting P-type ATPase B</fullName>
        <ecNumber evidence="14">3.6.3.-</ecNumber>
    </submittedName>
</protein>
<evidence type="ECO:0000256" key="8">
    <source>
        <dbReference type="ARBA" id="ARBA00022989"/>
    </source>
</evidence>
<dbReference type="NCBIfam" id="TIGR01494">
    <property type="entry name" value="ATPase_P-type"/>
    <property type="match status" value="1"/>
</dbReference>
<evidence type="ECO:0000313" key="14">
    <source>
        <dbReference type="EMBL" id="STD54807.1"/>
    </source>
</evidence>
<dbReference type="InterPro" id="IPR023298">
    <property type="entry name" value="ATPase_P-typ_TM_dom_sf"/>
</dbReference>
<accession>A0A376G7I2</accession>
<feature type="transmembrane region" description="Helical" evidence="10">
    <location>
        <begin position="143"/>
        <end position="166"/>
    </location>
</feature>
<dbReference type="InterPro" id="IPR059000">
    <property type="entry name" value="ATPase_P-type_domA"/>
</dbReference>
<evidence type="ECO:0000256" key="7">
    <source>
        <dbReference type="ARBA" id="ARBA00022967"/>
    </source>
</evidence>
<keyword evidence="4 10" id="KW-0479">Metal-binding</keyword>
<dbReference type="PRINTS" id="PR00119">
    <property type="entry name" value="CATATPASE"/>
</dbReference>
<feature type="region of interest" description="Disordered" evidence="11">
    <location>
        <begin position="46"/>
        <end position="71"/>
    </location>
</feature>
<name>A0A376G7I2_9FLAO</name>
<evidence type="ECO:0000256" key="11">
    <source>
        <dbReference type="SAM" id="MobiDB-lite"/>
    </source>
</evidence>
<dbReference type="GO" id="GO:0043682">
    <property type="term" value="F:P-type divalent copper transporter activity"/>
    <property type="evidence" value="ECO:0007669"/>
    <property type="project" value="TreeGrafter"/>
</dbReference>
<evidence type="ECO:0000256" key="9">
    <source>
        <dbReference type="ARBA" id="ARBA00023136"/>
    </source>
</evidence>
<reference evidence="14 15" key="1">
    <citation type="submission" date="2018-06" db="EMBL/GenBank/DDBJ databases">
        <authorList>
            <consortium name="Pathogen Informatics"/>
            <person name="Doyle S."/>
        </authorList>
    </citation>
    <scope>NUCLEOTIDE SEQUENCE [LARGE SCALE GENOMIC DNA]</scope>
    <source>
        <strain evidence="14 15">NCTC13456</strain>
    </source>
</reference>
<keyword evidence="6 10" id="KW-0067">ATP-binding</keyword>
<feature type="transmembrane region" description="Helical" evidence="10">
    <location>
        <begin position="691"/>
        <end position="710"/>
    </location>
</feature>
<evidence type="ECO:0000256" key="3">
    <source>
        <dbReference type="ARBA" id="ARBA00022692"/>
    </source>
</evidence>
<evidence type="ECO:0000256" key="5">
    <source>
        <dbReference type="ARBA" id="ARBA00022741"/>
    </source>
</evidence>
<feature type="transmembrane region" description="Helical" evidence="10">
    <location>
        <begin position="663"/>
        <end position="685"/>
    </location>
</feature>
<organism evidence="14 15">
    <name type="scientific">Empedobacter falsenii</name>
    <dbReference type="NCBI Taxonomy" id="343874"/>
    <lineage>
        <taxon>Bacteria</taxon>
        <taxon>Pseudomonadati</taxon>
        <taxon>Bacteroidota</taxon>
        <taxon>Flavobacteriia</taxon>
        <taxon>Flavobacteriales</taxon>
        <taxon>Weeksellaceae</taxon>
        <taxon>Empedobacter</taxon>
    </lineage>
</organism>
<evidence type="ECO:0000313" key="15">
    <source>
        <dbReference type="Proteomes" id="UP000254737"/>
    </source>
</evidence>
<evidence type="ECO:0000259" key="13">
    <source>
        <dbReference type="Pfam" id="PF19335"/>
    </source>
</evidence>
<sequence length="714" mass="78555">MHYGLSKYICPMHPQVIKDEPGNCPLCGMRLVTLGNEQKTEARYEHHNHSKDVHHHREENKNSHVHDKHKGHHTNDFIKRFWISLIVTIPILLLSEMIQHWLGFSIHFAGDKWILLLLSTFIFIYGGMPFFKGMVGEIKAKVIGMMTLVALAISVAYLYSIAVVFGLKGMDFFWELATLIDIMLLGHWLEMRSQMSASKALQSLVALLPSTVAVERNGSYTEIPLEDLQRGENVMIKPGEKIPVDGVVSEGKSSVNESMLTGESVPVQKNIGEKVIAGSINGDGMLKVEALGIGKDSYLNKVIDLVQSAQQVKSNTQNLADKVAKWLTYIALIAGVSTFIYWYITSQDIAFALERMVTVMVTACPHALGVAIPLVVAISTTQSATSGLLIRNRKAFEQARNLTTIIFDKTGTLTEGSHAVQQIIPLTDKYTANELLQNVAAVQQNSEHHIAKGILRKLKEEKLPLLLSTNFEYMQGMGVKGKVEGKEVIAAGPNYFTQKVIKIPNTPPSIDVNTETISYVLINDEVVGVISMADTIRENSYQAIEELKNMGIKTYLLTGDNEKIAFSVANKLKMDGYFANVLPHEKLEKIKEFQQEGKIVAMTGDGVNDAPALAQADIGIAIGSGTDVAAETADIILVNSDPLDVSKLINFGKRTYNKMIQNLFWAVGYNVITIPLAAGVLYPHFMLSPALGAVLMSLSTIIVAINGSLLKLNK</sequence>
<dbReference type="InterPro" id="IPR023299">
    <property type="entry name" value="ATPase_P-typ_cyto_dom_N"/>
</dbReference>
<keyword evidence="3 10" id="KW-0812">Transmembrane</keyword>
<dbReference type="PANTHER" id="PTHR43520:SF8">
    <property type="entry name" value="P-TYPE CU(+) TRANSPORTER"/>
    <property type="match status" value="1"/>
</dbReference>
<dbReference type="PANTHER" id="PTHR43520">
    <property type="entry name" value="ATP7, ISOFORM B"/>
    <property type="match status" value="1"/>
</dbReference>
<dbReference type="Pfam" id="PF00122">
    <property type="entry name" value="E1-E2_ATPase"/>
    <property type="match status" value="1"/>
</dbReference>
<dbReference type="InterPro" id="IPR027256">
    <property type="entry name" value="P-typ_ATPase_IB"/>
</dbReference>
<feature type="compositionally biased region" description="Basic and acidic residues" evidence="11">
    <location>
        <begin position="46"/>
        <end position="65"/>
    </location>
</feature>
<feature type="domain" description="P-type ATPase A" evidence="12">
    <location>
        <begin position="207"/>
        <end position="307"/>
    </location>
</feature>
<dbReference type="InterPro" id="IPR044492">
    <property type="entry name" value="P_typ_ATPase_HD_dom"/>
</dbReference>
<dbReference type="Gene3D" id="3.40.1110.10">
    <property type="entry name" value="Calcium-transporting ATPase, cytoplasmic domain N"/>
    <property type="match status" value="1"/>
</dbReference>
<dbReference type="PRINTS" id="PR00120">
    <property type="entry name" value="HATPASE"/>
</dbReference>
<dbReference type="SUPFAM" id="SSF81653">
    <property type="entry name" value="Calcium ATPase, transduction domain A"/>
    <property type="match status" value="1"/>
</dbReference>
<evidence type="ECO:0000259" key="12">
    <source>
        <dbReference type="Pfam" id="PF00122"/>
    </source>
</evidence>
<feature type="transmembrane region" description="Helical" evidence="10">
    <location>
        <begin position="172"/>
        <end position="189"/>
    </location>
</feature>
<dbReference type="Pfam" id="PF19335">
    <property type="entry name" value="HMBD"/>
    <property type="match status" value="1"/>
</dbReference>
<keyword evidence="8 10" id="KW-1133">Transmembrane helix</keyword>
<dbReference type="InterPro" id="IPR001757">
    <property type="entry name" value="P_typ_ATPase"/>
</dbReference>
<proteinExistence type="inferred from homology"/>
<dbReference type="NCBIfam" id="TIGR01525">
    <property type="entry name" value="ATPase-IB_hvy"/>
    <property type="match status" value="1"/>
</dbReference>
<comment type="similarity">
    <text evidence="2 10">Belongs to the cation transport ATPase (P-type) (TC 3.A.3) family. Type IB subfamily.</text>
</comment>
<dbReference type="GO" id="GO:0005886">
    <property type="term" value="C:plasma membrane"/>
    <property type="evidence" value="ECO:0007669"/>
    <property type="project" value="UniProtKB-SubCell"/>
</dbReference>
<dbReference type="GO" id="GO:0016887">
    <property type="term" value="F:ATP hydrolysis activity"/>
    <property type="evidence" value="ECO:0007669"/>
    <property type="project" value="InterPro"/>
</dbReference>
<comment type="subcellular location">
    <subcellularLocation>
        <location evidence="10">Cell membrane</location>
    </subcellularLocation>
    <subcellularLocation>
        <location evidence="1">Endomembrane system</location>
        <topology evidence="1">Multi-pass membrane protein</topology>
    </subcellularLocation>
</comment>
<feature type="transmembrane region" description="Helical" evidence="10">
    <location>
        <begin position="326"/>
        <end position="344"/>
    </location>
</feature>
<gene>
    <name evidence="14" type="primary">copB_1</name>
    <name evidence="14" type="ORF">NCTC13456_01208</name>
</gene>
<dbReference type="SUPFAM" id="SSF81665">
    <property type="entry name" value="Calcium ATPase, transmembrane domain M"/>
    <property type="match status" value="1"/>
</dbReference>
<keyword evidence="10" id="KW-1003">Cell membrane</keyword>
<dbReference type="NCBIfam" id="TIGR01511">
    <property type="entry name" value="ATPase-IB1_Cu"/>
    <property type="match status" value="1"/>
</dbReference>
<dbReference type="InterPro" id="IPR008250">
    <property type="entry name" value="ATPase_P-typ_transduc_dom_A_sf"/>
</dbReference>
<dbReference type="GO" id="GO:0005524">
    <property type="term" value="F:ATP binding"/>
    <property type="evidence" value="ECO:0007669"/>
    <property type="project" value="UniProtKB-UniRule"/>
</dbReference>
<evidence type="ECO:0000256" key="2">
    <source>
        <dbReference type="ARBA" id="ARBA00006024"/>
    </source>
</evidence>
<dbReference type="SFLD" id="SFLDF00027">
    <property type="entry name" value="p-type_atpase"/>
    <property type="match status" value="1"/>
</dbReference>
<dbReference type="EMBL" id="UFXS01000001">
    <property type="protein sequence ID" value="STD54807.1"/>
    <property type="molecule type" value="Genomic_DNA"/>
</dbReference>
<dbReference type="AlphaFoldDB" id="A0A376G7I2"/>
<evidence type="ECO:0000256" key="4">
    <source>
        <dbReference type="ARBA" id="ARBA00022723"/>
    </source>
</evidence>
<dbReference type="FunFam" id="2.70.150.10:FF:000002">
    <property type="entry name" value="Copper-transporting ATPase 1, putative"/>
    <property type="match status" value="1"/>
</dbReference>
<keyword evidence="5 10" id="KW-0547">Nucleotide-binding</keyword>
<dbReference type="InterPro" id="IPR036412">
    <property type="entry name" value="HAD-like_sf"/>
</dbReference>
<feature type="transmembrane region" description="Helical" evidence="10">
    <location>
        <begin position="81"/>
        <end position="101"/>
    </location>
</feature>
<keyword evidence="14" id="KW-0378">Hydrolase</keyword>
<keyword evidence="7" id="KW-1278">Translocase</keyword>
<dbReference type="GO" id="GO:0055070">
    <property type="term" value="P:copper ion homeostasis"/>
    <property type="evidence" value="ECO:0007669"/>
    <property type="project" value="TreeGrafter"/>
</dbReference>
<dbReference type="PROSITE" id="PS00154">
    <property type="entry name" value="ATPASE_E1_E2"/>
    <property type="match status" value="1"/>
</dbReference>
<evidence type="ECO:0000256" key="6">
    <source>
        <dbReference type="ARBA" id="ARBA00022840"/>
    </source>
</evidence>
<feature type="transmembrane region" description="Helical" evidence="10">
    <location>
        <begin position="113"/>
        <end position="131"/>
    </location>
</feature>
<dbReference type="EC" id="3.6.3.-" evidence="14"/>
<dbReference type="Gene3D" id="3.40.50.1000">
    <property type="entry name" value="HAD superfamily/HAD-like"/>
    <property type="match status" value="1"/>
</dbReference>
<dbReference type="GO" id="GO:0012505">
    <property type="term" value="C:endomembrane system"/>
    <property type="evidence" value="ECO:0007669"/>
    <property type="project" value="UniProtKB-SubCell"/>
</dbReference>
<evidence type="ECO:0000256" key="10">
    <source>
        <dbReference type="RuleBase" id="RU362081"/>
    </source>
</evidence>